<dbReference type="AlphaFoldDB" id="A0A0A9EWG2"/>
<evidence type="ECO:0000256" key="1">
    <source>
        <dbReference type="SAM" id="MobiDB-lite"/>
    </source>
</evidence>
<keyword evidence="2" id="KW-1133">Transmembrane helix</keyword>
<reference evidence="3" key="2">
    <citation type="journal article" date="2015" name="Data Brief">
        <title>Shoot transcriptome of the giant reed, Arundo donax.</title>
        <authorList>
            <person name="Barrero R.A."/>
            <person name="Guerrero F.D."/>
            <person name="Moolhuijzen P."/>
            <person name="Goolsby J.A."/>
            <person name="Tidwell J."/>
            <person name="Bellgard S.E."/>
            <person name="Bellgard M.I."/>
        </authorList>
    </citation>
    <scope>NUCLEOTIDE SEQUENCE</scope>
    <source>
        <tissue evidence="3">Shoot tissue taken approximately 20 cm above the soil surface</tissue>
    </source>
</reference>
<feature type="compositionally biased region" description="Basic residues" evidence="1">
    <location>
        <begin position="65"/>
        <end position="74"/>
    </location>
</feature>
<protein>
    <submittedName>
        <fullName evidence="3">Uncharacterized protein</fullName>
    </submittedName>
</protein>
<dbReference type="EMBL" id="GBRH01195695">
    <property type="protein sequence ID" value="JAE02201.1"/>
    <property type="molecule type" value="Transcribed_RNA"/>
</dbReference>
<keyword evidence="2" id="KW-0812">Transmembrane</keyword>
<evidence type="ECO:0000256" key="2">
    <source>
        <dbReference type="SAM" id="Phobius"/>
    </source>
</evidence>
<evidence type="ECO:0000313" key="3">
    <source>
        <dbReference type="EMBL" id="JAE02201.1"/>
    </source>
</evidence>
<name>A0A0A9EWG2_ARUDO</name>
<accession>A0A0A9EWG2</accession>
<organism evidence="3">
    <name type="scientific">Arundo donax</name>
    <name type="common">Giant reed</name>
    <name type="synonym">Donax arundinaceus</name>
    <dbReference type="NCBI Taxonomy" id="35708"/>
    <lineage>
        <taxon>Eukaryota</taxon>
        <taxon>Viridiplantae</taxon>
        <taxon>Streptophyta</taxon>
        <taxon>Embryophyta</taxon>
        <taxon>Tracheophyta</taxon>
        <taxon>Spermatophyta</taxon>
        <taxon>Magnoliopsida</taxon>
        <taxon>Liliopsida</taxon>
        <taxon>Poales</taxon>
        <taxon>Poaceae</taxon>
        <taxon>PACMAD clade</taxon>
        <taxon>Arundinoideae</taxon>
        <taxon>Arundineae</taxon>
        <taxon>Arundo</taxon>
    </lineage>
</organism>
<feature type="region of interest" description="Disordered" evidence="1">
    <location>
        <begin position="50"/>
        <end position="90"/>
    </location>
</feature>
<reference evidence="3" key="1">
    <citation type="submission" date="2014-09" db="EMBL/GenBank/DDBJ databases">
        <authorList>
            <person name="Magalhaes I.L.F."/>
            <person name="Oliveira U."/>
            <person name="Santos F.R."/>
            <person name="Vidigal T.H.D.A."/>
            <person name="Brescovit A.D."/>
            <person name="Santos A.J."/>
        </authorList>
    </citation>
    <scope>NUCLEOTIDE SEQUENCE</scope>
    <source>
        <tissue evidence="3">Shoot tissue taken approximately 20 cm above the soil surface</tissue>
    </source>
</reference>
<sequence>MEAVAVPPSVASLLGDRATAVHQEAAHHAVQAHGARLRFILLSRRRQQLGRRGPQELSVEQPLQHRPRRHRGRIGRTGPHVDAKKGTSPAVSPRDAIVCFTGRRRHGRGGDPSMMRSERLGFFFISFGSIFLVQISGGKRTRRRVRFKSGGRRRGGYDAWCSTCCS</sequence>
<proteinExistence type="predicted"/>
<feature type="transmembrane region" description="Helical" evidence="2">
    <location>
        <begin position="120"/>
        <end position="138"/>
    </location>
</feature>
<keyword evidence="2" id="KW-0472">Membrane</keyword>